<dbReference type="OMA" id="LMCTSAR"/>
<dbReference type="Ensembl" id="ENSLOCT00000002293.1">
    <property type="protein sequence ID" value="ENSLOCP00000002288.1"/>
    <property type="gene ID" value="ENSLOCG00000001977.1"/>
</dbReference>
<dbReference type="OrthoDB" id="9995210at2759"/>
<dbReference type="GO" id="GO:0006357">
    <property type="term" value="P:regulation of transcription by RNA polymerase II"/>
    <property type="evidence" value="ECO:0000318"/>
    <property type="project" value="GO_Central"/>
</dbReference>
<keyword evidence="4" id="KW-0175">Coiled coil</keyword>
<dbReference type="GO" id="GO:0061629">
    <property type="term" value="F:RNA polymerase II-specific DNA-binding transcription factor binding"/>
    <property type="evidence" value="ECO:0000318"/>
    <property type="project" value="GO_Central"/>
</dbReference>
<dbReference type="SMART" id="SM00248">
    <property type="entry name" value="ANK"/>
    <property type="match status" value="3"/>
</dbReference>
<proteinExistence type="predicted"/>
<dbReference type="STRING" id="7918.ENSLOCP00000002288"/>
<dbReference type="Pfam" id="PF00023">
    <property type="entry name" value="Ank"/>
    <property type="match status" value="1"/>
</dbReference>
<dbReference type="PANTHER" id="PTHR24171">
    <property type="entry name" value="ANKYRIN REPEAT DOMAIN-CONTAINING PROTEIN 39-RELATED"/>
    <property type="match status" value="1"/>
</dbReference>
<dbReference type="InterPro" id="IPR036770">
    <property type="entry name" value="Ankyrin_rpt-contain_sf"/>
</dbReference>
<reference evidence="5" key="2">
    <citation type="submission" date="2025-08" db="UniProtKB">
        <authorList>
            <consortium name="Ensembl"/>
        </authorList>
    </citation>
    <scope>IDENTIFICATION</scope>
</reference>
<dbReference type="GO" id="GO:0005634">
    <property type="term" value="C:nucleus"/>
    <property type="evidence" value="ECO:0000318"/>
    <property type="project" value="GO_Central"/>
</dbReference>
<dbReference type="Gene3D" id="1.25.40.20">
    <property type="entry name" value="Ankyrin repeat-containing domain"/>
    <property type="match status" value="2"/>
</dbReference>
<dbReference type="AlphaFoldDB" id="W5M1N0"/>
<organism evidence="5 6">
    <name type="scientific">Lepisosteus oculatus</name>
    <name type="common">Spotted gar</name>
    <dbReference type="NCBI Taxonomy" id="7918"/>
    <lineage>
        <taxon>Eukaryota</taxon>
        <taxon>Metazoa</taxon>
        <taxon>Chordata</taxon>
        <taxon>Craniata</taxon>
        <taxon>Vertebrata</taxon>
        <taxon>Euteleostomi</taxon>
        <taxon>Actinopterygii</taxon>
        <taxon>Neopterygii</taxon>
        <taxon>Holostei</taxon>
        <taxon>Semionotiformes</taxon>
        <taxon>Lepisosteidae</taxon>
        <taxon>Lepisosteus</taxon>
    </lineage>
</organism>
<keyword evidence="2 3" id="KW-0040">ANK repeat</keyword>
<feature type="coiled-coil region" evidence="4">
    <location>
        <begin position="228"/>
        <end position="262"/>
    </location>
</feature>
<dbReference type="GeneID" id="107079957"/>
<dbReference type="HOGENOM" id="CLU_1034263_0_0_1"/>
<sequence length="269" mass="29289">MGARQSRRAVPEPTCRLWAAVASSIRSGWLGINDRAKELKVIQMLLFPVLMCTSARQGDIVALEAHLQQGADVSIVDSHRRTPLHLAASEGDIETVRFLLKSGANINSTDNSKDSALRDAIRCKSIEVVEHMVSEGAYLDTSPAELGAEMCCLAHLGDAKQMEVWKAAGVHFNYADYDGRTPLHVAVCTNQPEMVIFCTRNGSNLEHRDRFNNRPIDDGHQLGLPGIVELLGAEKQRLEKEAADAAAQAARLKMEEDGLKAETASSSSS</sequence>
<dbReference type="EMBL" id="AHAT01005631">
    <property type="status" value="NOT_ANNOTATED_CDS"/>
    <property type="molecule type" value="Genomic_DNA"/>
</dbReference>
<evidence type="ECO:0000313" key="5">
    <source>
        <dbReference type="Ensembl" id="ENSLOCP00000002288.1"/>
    </source>
</evidence>
<dbReference type="InterPro" id="IPR002110">
    <property type="entry name" value="Ankyrin_rpt"/>
</dbReference>
<feature type="repeat" description="ANK" evidence="3">
    <location>
        <begin position="178"/>
        <end position="210"/>
    </location>
</feature>
<feature type="repeat" description="ANK" evidence="3">
    <location>
        <begin position="79"/>
        <end position="111"/>
    </location>
</feature>
<dbReference type="GeneTree" id="ENSGT00940000173997"/>
<name>W5M1N0_LEPOC</name>
<evidence type="ECO:0000256" key="4">
    <source>
        <dbReference type="SAM" id="Coils"/>
    </source>
</evidence>
<dbReference type="Pfam" id="PF12796">
    <property type="entry name" value="Ank_2"/>
    <property type="match status" value="1"/>
</dbReference>
<keyword evidence="1" id="KW-0677">Repeat</keyword>
<reference evidence="5" key="3">
    <citation type="submission" date="2025-09" db="UniProtKB">
        <authorList>
            <consortium name="Ensembl"/>
        </authorList>
    </citation>
    <scope>IDENTIFICATION</scope>
</reference>
<evidence type="ECO:0000256" key="2">
    <source>
        <dbReference type="ARBA" id="ARBA00023043"/>
    </source>
</evidence>
<dbReference type="SUPFAM" id="SSF48403">
    <property type="entry name" value="Ankyrin repeat"/>
    <property type="match status" value="1"/>
</dbReference>
<reference evidence="6" key="1">
    <citation type="submission" date="2011-12" db="EMBL/GenBank/DDBJ databases">
        <title>The Draft Genome of Lepisosteus oculatus.</title>
        <authorList>
            <consortium name="The Broad Institute Genome Assembly &amp; Analysis Group"/>
            <consortium name="Computational R&amp;D Group"/>
            <consortium name="and Sequencing Platform"/>
            <person name="Di Palma F."/>
            <person name="Alfoldi J."/>
            <person name="Johnson J."/>
            <person name="Berlin A."/>
            <person name="Gnerre S."/>
            <person name="Jaffe D."/>
            <person name="MacCallum I."/>
            <person name="Young S."/>
            <person name="Walker B.J."/>
            <person name="Lander E.S."/>
            <person name="Lindblad-Toh K."/>
        </authorList>
    </citation>
    <scope>NUCLEOTIDE SEQUENCE [LARGE SCALE GENOMIC DNA]</scope>
</reference>
<accession>W5M1N0</accession>
<dbReference type="KEGG" id="loc:107079957"/>
<dbReference type="PROSITE" id="PS50088">
    <property type="entry name" value="ANK_REPEAT"/>
    <property type="match status" value="2"/>
</dbReference>
<evidence type="ECO:0000256" key="3">
    <source>
        <dbReference type="PROSITE-ProRule" id="PRU00023"/>
    </source>
</evidence>
<protein>
    <submittedName>
        <fullName evidence="5">L-asparaginase-like</fullName>
    </submittedName>
</protein>
<dbReference type="Proteomes" id="UP000018468">
    <property type="component" value="Linkage group LG22"/>
</dbReference>
<dbReference type="PANTHER" id="PTHR24171:SF9">
    <property type="entry name" value="ANKYRIN REPEAT DOMAIN-CONTAINING PROTEIN 39"/>
    <property type="match status" value="1"/>
</dbReference>
<dbReference type="eggNOG" id="KOG0503">
    <property type="taxonomic scope" value="Eukaryota"/>
</dbReference>
<evidence type="ECO:0000313" key="6">
    <source>
        <dbReference type="Proteomes" id="UP000018468"/>
    </source>
</evidence>
<dbReference type="PROSITE" id="PS50297">
    <property type="entry name" value="ANK_REP_REGION"/>
    <property type="match status" value="2"/>
</dbReference>
<dbReference type="Bgee" id="ENSLOCG00000001977">
    <property type="expression patterns" value="Expressed in testis and 2 other cell types or tissues"/>
</dbReference>
<evidence type="ECO:0000256" key="1">
    <source>
        <dbReference type="ARBA" id="ARBA00022737"/>
    </source>
</evidence>
<dbReference type="InParanoid" id="W5M1N0"/>
<keyword evidence="6" id="KW-1185">Reference proteome</keyword>